<organism evidence="1">
    <name type="scientific">Faunusvirus sp</name>
    <dbReference type="NCBI Taxonomy" id="2487766"/>
    <lineage>
        <taxon>Viruses</taxon>
        <taxon>Varidnaviria</taxon>
        <taxon>Bamfordvirae</taxon>
        <taxon>Nucleocytoviricota</taxon>
        <taxon>Megaviricetes</taxon>
        <taxon>Imitervirales</taxon>
        <taxon>Mimiviridae</taxon>
    </lineage>
</organism>
<protein>
    <submittedName>
        <fullName evidence="1">Uncharacterized protein</fullName>
    </submittedName>
</protein>
<gene>
    <name evidence="1" type="ORF">Faunusvirus1_48</name>
</gene>
<proteinExistence type="predicted"/>
<sequence length="126" mass="14299">MTQELETKTGTPTEWDKPNKIGDTTFVSFENYPNLTVNKALNYPPNVMRFFANVIMHCTGGACVLSLRQTRGADCGAYIKFNAHAMLILRQFRYDGKSPELFCRCHTDETMCGECACCKRVDSWIL</sequence>
<evidence type="ECO:0000313" key="1">
    <source>
        <dbReference type="EMBL" id="AYV79028.1"/>
    </source>
</evidence>
<dbReference type="EMBL" id="MK072132">
    <property type="protein sequence ID" value="AYV79028.1"/>
    <property type="molecule type" value="Genomic_DNA"/>
</dbReference>
<accession>A0A3G4ZVU9</accession>
<name>A0A3G4ZVU9_9VIRU</name>
<reference evidence="1" key="1">
    <citation type="submission" date="2018-10" db="EMBL/GenBank/DDBJ databases">
        <title>Hidden diversity of soil giant viruses.</title>
        <authorList>
            <person name="Schulz F."/>
            <person name="Alteio L."/>
            <person name="Goudeau D."/>
            <person name="Ryan E.M."/>
            <person name="Malmstrom R.R."/>
            <person name="Blanchard J."/>
            <person name="Woyke T."/>
        </authorList>
    </citation>
    <scope>NUCLEOTIDE SEQUENCE</scope>
    <source>
        <strain evidence="1">FNV1</strain>
    </source>
</reference>